<evidence type="ECO:0000256" key="1">
    <source>
        <dbReference type="SAM" id="MobiDB-lite"/>
    </source>
</evidence>
<gene>
    <name evidence="2" type="ORF">CDAR_497241</name>
</gene>
<organism evidence="2 3">
    <name type="scientific">Caerostris darwini</name>
    <dbReference type="NCBI Taxonomy" id="1538125"/>
    <lineage>
        <taxon>Eukaryota</taxon>
        <taxon>Metazoa</taxon>
        <taxon>Ecdysozoa</taxon>
        <taxon>Arthropoda</taxon>
        <taxon>Chelicerata</taxon>
        <taxon>Arachnida</taxon>
        <taxon>Araneae</taxon>
        <taxon>Araneomorphae</taxon>
        <taxon>Entelegynae</taxon>
        <taxon>Araneoidea</taxon>
        <taxon>Araneidae</taxon>
        <taxon>Caerostris</taxon>
    </lineage>
</organism>
<accession>A0AAV4S3D7</accession>
<proteinExistence type="predicted"/>
<feature type="compositionally biased region" description="Gly residues" evidence="1">
    <location>
        <begin position="91"/>
        <end position="102"/>
    </location>
</feature>
<evidence type="ECO:0000313" key="3">
    <source>
        <dbReference type="Proteomes" id="UP001054837"/>
    </source>
</evidence>
<reference evidence="2 3" key="1">
    <citation type="submission" date="2021-06" db="EMBL/GenBank/DDBJ databases">
        <title>Caerostris darwini draft genome.</title>
        <authorList>
            <person name="Kono N."/>
            <person name="Arakawa K."/>
        </authorList>
    </citation>
    <scope>NUCLEOTIDE SEQUENCE [LARGE SCALE GENOMIC DNA]</scope>
</reference>
<dbReference type="EMBL" id="BPLQ01007064">
    <property type="protein sequence ID" value="GIY27546.1"/>
    <property type="molecule type" value="Genomic_DNA"/>
</dbReference>
<sequence>MLSPFMFLEGEMTAQCSSAYLFADSCHLISRCADIRVCLRRQVFFSMRKVLLRTRKFRTPATPKPSLPVGRGRLIIFVLRHCSSRRIHEGGSVGGQVQGVGGKDAQPNKRNI</sequence>
<protein>
    <submittedName>
        <fullName evidence="2">Uncharacterized protein</fullName>
    </submittedName>
</protein>
<evidence type="ECO:0000313" key="2">
    <source>
        <dbReference type="EMBL" id="GIY27546.1"/>
    </source>
</evidence>
<feature type="region of interest" description="Disordered" evidence="1">
    <location>
        <begin position="89"/>
        <end position="112"/>
    </location>
</feature>
<name>A0AAV4S3D7_9ARAC</name>
<dbReference type="Proteomes" id="UP001054837">
    <property type="component" value="Unassembled WGS sequence"/>
</dbReference>
<comment type="caution">
    <text evidence="2">The sequence shown here is derived from an EMBL/GenBank/DDBJ whole genome shotgun (WGS) entry which is preliminary data.</text>
</comment>
<keyword evidence="3" id="KW-1185">Reference proteome</keyword>
<dbReference type="AlphaFoldDB" id="A0AAV4S3D7"/>